<dbReference type="EMBL" id="VBPB01000124">
    <property type="protein sequence ID" value="TMQ72031.1"/>
    <property type="molecule type" value="Genomic_DNA"/>
</dbReference>
<evidence type="ECO:0000259" key="2">
    <source>
        <dbReference type="Pfam" id="PF00535"/>
    </source>
</evidence>
<comment type="caution">
    <text evidence="4">The sequence shown here is derived from an EMBL/GenBank/DDBJ whole genome shotgun (WGS) entry which is preliminary data.</text>
</comment>
<dbReference type="SUPFAM" id="SSF53448">
    <property type="entry name" value="Nucleotide-diphospho-sugar transferases"/>
    <property type="match status" value="1"/>
</dbReference>
<dbReference type="InterPro" id="IPR001173">
    <property type="entry name" value="Glyco_trans_2-like"/>
</dbReference>
<evidence type="ECO:0000313" key="4">
    <source>
        <dbReference type="EMBL" id="TMQ72031.1"/>
    </source>
</evidence>
<dbReference type="AlphaFoldDB" id="A0A538U806"/>
<dbReference type="PANTHER" id="PTHR43685:SF3">
    <property type="entry name" value="SLR2126 PROTEIN"/>
    <property type="match status" value="1"/>
</dbReference>
<organism evidence="4 5">
    <name type="scientific">Eiseniibacteriota bacterium</name>
    <dbReference type="NCBI Taxonomy" id="2212470"/>
    <lineage>
        <taxon>Bacteria</taxon>
        <taxon>Candidatus Eiseniibacteriota</taxon>
    </lineage>
</organism>
<reference evidence="4 5" key="1">
    <citation type="journal article" date="2019" name="Nat. Microbiol.">
        <title>Mediterranean grassland soil C-N compound turnover is dependent on rainfall and depth, and is mediated by genomically divergent microorganisms.</title>
        <authorList>
            <person name="Diamond S."/>
            <person name="Andeer P.F."/>
            <person name="Li Z."/>
            <person name="Crits-Christoph A."/>
            <person name="Burstein D."/>
            <person name="Anantharaman K."/>
            <person name="Lane K.R."/>
            <person name="Thomas B.C."/>
            <person name="Pan C."/>
            <person name="Northen T.R."/>
            <person name="Banfield J.F."/>
        </authorList>
    </citation>
    <scope>NUCLEOTIDE SEQUENCE [LARGE SCALE GENOMIC DNA]</scope>
    <source>
        <strain evidence="4">WS_11</strain>
    </source>
</reference>
<accession>A0A538U806</accession>
<proteinExistence type="predicted"/>
<dbReference type="Pfam" id="PF00535">
    <property type="entry name" value="Glycos_transf_2"/>
    <property type="match status" value="1"/>
</dbReference>
<dbReference type="Proteomes" id="UP000319771">
    <property type="component" value="Unassembled WGS sequence"/>
</dbReference>
<evidence type="ECO:0000313" key="5">
    <source>
        <dbReference type="Proteomes" id="UP000319771"/>
    </source>
</evidence>
<dbReference type="GO" id="GO:0016740">
    <property type="term" value="F:transferase activity"/>
    <property type="evidence" value="ECO:0007669"/>
    <property type="project" value="UniProtKB-KW"/>
</dbReference>
<dbReference type="InterPro" id="IPR050834">
    <property type="entry name" value="Glycosyltransf_2"/>
</dbReference>
<feature type="domain" description="Galactosyltransferase C-terminal" evidence="3">
    <location>
        <begin position="179"/>
        <end position="230"/>
    </location>
</feature>
<dbReference type="Pfam" id="PF02709">
    <property type="entry name" value="Glyco_transf_7C"/>
    <property type="match status" value="1"/>
</dbReference>
<sequence>MTGAAPSRTAARTAVVVSTYENPVALDLVLRGWARQRVRPEWIVVADDGSGPETAQVVRRWDAVQVRLPHGGGFGKCRVVNAAVLRARALGADWLLFTDGDWLPCRDLLARHLEERRPKRFVAGGGIRLSREASERMVAADVDLGAFERWGGNKPHYRWPRPVGRILDAIQPRRTPWKGGNSSAWLADVVRVGGYDERFGWGLEDNELGERLENAGVRGHSIRYSAPVYHLWHERPWLDPQALVRHQAMLTETRRTRAIWTAHGIHSHEA</sequence>
<dbReference type="InterPro" id="IPR027791">
    <property type="entry name" value="Galactosyl_T_C"/>
</dbReference>
<dbReference type="Gene3D" id="3.90.550.10">
    <property type="entry name" value="Spore Coat Polysaccharide Biosynthesis Protein SpsA, Chain A"/>
    <property type="match status" value="1"/>
</dbReference>
<protein>
    <submittedName>
        <fullName evidence="4">Glycosyltransferase</fullName>
    </submittedName>
</protein>
<gene>
    <name evidence="4" type="ORF">E6K81_08530</name>
</gene>
<keyword evidence="1 4" id="KW-0808">Transferase</keyword>
<evidence type="ECO:0000256" key="1">
    <source>
        <dbReference type="ARBA" id="ARBA00022679"/>
    </source>
</evidence>
<dbReference type="InterPro" id="IPR029044">
    <property type="entry name" value="Nucleotide-diphossugar_trans"/>
</dbReference>
<name>A0A538U806_UNCEI</name>
<dbReference type="PANTHER" id="PTHR43685">
    <property type="entry name" value="GLYCOSYLTRANSFERASE"/>
    <property type="match status" value="1"/>
</dbReference>
<evidence type="ECO:0000259" key="3">
    <source>
        <dbReference type="Pfam" id="PF02709"/>
    </source>
</evidence>
<feature type="domain" description="Glycosyltransferase 2-like" evidence="2">
    <location>
        <begin position="15"/>
        <end position="117"/>
    </location>
</feature>